<comment type="subcellular location">
    <subcellularLocation>
        <location evidence="1">Membrane</location>
        <topology evidence="1">Single-pass type I membrane protein</topology>
    </subcellularLocation>
</comment>
<feature type="compositionally biased region" description="Low complexity" evidence="8">
    <location>
        <begin position="1681"/>
        <end position="1711"/>
    </location>
</feature>
<evidence type="ECO:0000256" key="2">
    <source>
        <dbReference type="ARBA" id="ARBA00006682"/>
    </source>
</evidence>
<evidence type="ECO:0000256" key="1">
    <source>
        <dbReference type="ARBA" id="ARBA00004479"/>
    </source>
</evidence>
<keyword evidence="4 9" id="KW-0732">Signal</keyword>
<feature type="compositionally biased region" description="Low complexity" evidence="8">
    <location>
        <begin position="1649"/>
        <end position="1662"/>
    </location>
</feature>
<evidence type="ECO:0000259" key="10">
    <source>
        <dbReference type="Pfam" id="PF12371"/>
    </source>
</evidence>
<evidence type="ECO:0000256" key="4">
    <source>
        <dbReference type="ARBA" id="ARBA00022729"/>
    </source>
</evidence>
<keyword evidence="5" id="KW-1133">Transmembrane helix</keyword>
<feature type="domain" description="TMEM131 second Ig-like" evidence="11">
    <location>
        <begin position="154"/>
        <end position="246"/>
    </location>
</feature>
<dbReference type="EMBL" id="OU895878">
    <property type="protein sequence ID" value="CAG9803378.1"/>
    <property type="molecule type" value="Genomic_DNA"/>
</dbReference>
<feature type="domain" description="Transmembrane protein 131-like N-terminal" evidence="10">
    <location>
        <begin position="52"/>
        <end position="136"/>
    </location>
</feature>
<proteinExistence type="inferred from homology"/>
<dbReference type="GO" id="GO:0016020">
    <property type="term" value="C:membrane"/>
    <property type="evidence" value="ECO:0007669"/>
    <property type="project" value="UniProtKB-SubCell"/>
</dbReference>
<evidence type="ECO:0000256" key="7">
    <source>
        <dbReference type="SAM" id="Coils"/>
    </source>
</evidence>
<gene>
    <name evidence="13" type="ORF">CHIRRI_LOCUS6278</name>
</gene>
<evidence type="ECO:0000256" key="5">
    <source>
        <dbReference type="ARBA" id="ARBA00022989"/>
    </source>
</evidence>
<dbReference type="InterPro" id="IPR055437">
    <property type="entry name" value="TMEM131L_Ig_5"/>
</dbReference>
<protein>
    <recommendedName>
        <fullName evidence="15">Transmembrane protein 131</fullName>
    </recommendedName>
</protein>
<feature type="compositionally biased region" description="Low complexity" evidence="8">
    <location>
        <begin position="1193"/>
        <end position="1204"/>
    </location>
</feature>
<feature type="signal peptide" evidence="9">
    <location>
        <begin position="1"/>
        <end position="21"/>
    </location>
</feature>
<dbReference type="PANTHER" id="PTHR22050">
    <property type="entry name" value="RW1 PROTEIN HOMOLOG"/>
    <property type="match status" value="1"/>
</dbReference>
<dbReference type="InterPro" id="IPR056311">
    <property type="entry name" value="TMEM131_Ig_2"/>
</dbReference>
<evidence type="ECO:0000256" key="9">
    <source>
        <dbReference type="SAM" id="SignalP"/>
    </source>
</evidence>
<keyword evidence="7" id="KW-0175">Coiled coil</keyword>
<name>A0A9N9RVN7_9DIPT</name>
<evidence type="ECO:0000259" key="12">
    <source>
        <dbReference type="Pfam" id="PF24501"/>
    </source>
</evidence>
<dbReference type="Pfam" id="PF24501">
    <property type="entry name" value="Ig_TMEM131L_5"/>
    <property type="match status" value="1"/>
</dbReference>
<feature type="region of interest" description="Disordered" evidence="8">
    <location>
        <begin position="1649"/>
        <end position="1711"/>
    </location>
</feature>
<keyword evidence="6" id="KW-0472">Membrane</keyword>
<feature type="domain" description="TMEM131L fifth Ig-like" evidence="12">
    <location>
        <begin position="964"/>
        <end position="1028"/>
    </location>
</feature>
<feature type="chain" id="PRO_5040402380" description="Transmembrane protein 131" evidence="9">
    <location>
        <begin position="22"/>
        <end position="1738"/>
    </location>
</feature>
<feature type="region of interest" description="Disordered" evidence="8">
    <location>
        <begin position="1167"/>
        <end position="1289"/>
    </location>
</feature>
<comment type="similarity">
    <text evidence="2">Belongs to the TMEM131 family.</text>
</comment>
<sequence>MMIKMLIIIFILLEILSFAKSGQEEILHDGFAEKFDNLPSETINSQESLSLLQFQPSILDFLQRSIGDPHDERVYLFNKHKHKKVYLGSISGSSSSDFYSSYFEDKVIGPESNTSFKIVFLPRQIGETNSSLIIHTSFGTINYHVKGVGIECQYRLRPLIGIKLPINSSISPEIQLYNPHAFPLQISEIYSSGGEFQLELPTNTTNGDQEGDYKLWEIPSFTSKPIIRIRFNAFRTGNHSAYVRIKIASSPLMSEEKMLVVPIEIEVYNKSGLYIQTPLLDFGMVGNNDGMHRFVYDLLNSGPQTISIKNWGVESENQIIKSSECLKIDVVQFRQRNFTDYLTVDVDWSKCFDISHIITGYIFLVADGLDEDIEDVIYRFPFYGHIIQGNLSYNVENLKFSRNDKKTYEIIRPFVIKNNYNVPLAITNISVPESCSRYFKLSGFNPTILQPNTFLNLLDIQPNHGQHIPFNVTTLEEHFRIITNVSDYSIPLWLYTGLLRRIVPVDFARERSQIDEKALNFGALLPVGKQTELLIAFVNENPIAIEITSWKGAITSGSGQAQLSTINRGCSKMSLDNLLFCSPYVPPGEWIVFSISVQSNAVGSFGGNFLLKTPFEEINTPVKFSTAMGRLELKNKLTFEDCFPGKICALEVQAYSTFMKKMYVEGIAVDMDGISYEFAVKQPNELPIIMPNVDTNIGKLFFNPKEVLCKKRSTCYTSFDMLSRPYGEMWMRLLKNFTAYTIWDNEKLQAQLNSFIEIKQNMKQMQFRLTTSQIRRYEFNASIDFVWPRLLQTNVEFPFFQVNKYETQFIEVFNPSDQLLFVHFVLHNISFHGENIKILSDALIECPTCVLSKDNPFSFNVSMDKDIYVEEIAPRSSLKLGINFFAQSPGTYSTLLYLRNNLTIVEARWLTAHVVVPQFKFGNRKPGNSTPLQFEINEKHVKLCEKKTSANVLVSSKRTFTAKNYGEVPLSIYGMRIENDLCVGYGFKVLNCEPFQLQPNESKKIEIGFSPDFTLSRVVRTLNFDTSIGSNVNFTLIGTVATQALEVCGKNIQRPTWEADFKSKVMIVLCVALVLVLISAVIDSDRILKEHAKAMTRERGSIKAPLDLRRIGIDMVAGSITFSFGPPTTTSQEQLNNLNNHNASLNTIRKRLTITKNLTELRNKFMTATKNVQNTDSPKQQSPRPTKSDVPKNNKTNNEQQNNGKENKKSTLPSTEDDSASSSSSSKENCDAIKSLQKNEIQDSSSTKNKNSGKKSKNQLNISDTSKDQKNNLQQQKVATVKPLNNNQNQVNRTQVANKENNKNKLATVVPQPLQTPVKPITVQKNQSPTLSVHSNEGGLKDTIQLGNHQNENNVFVDSNESLNSIKNEAPKQPNAKYPINNSNNNNKNAVREKKMPMNPVQIQNNIVPNNNNNVKRTPGKDNKQFIFKQNFTNIGKLPNNNMINNNSNQTQQNYFATNWTPPVSNSIWSNSSYSEVVAQPTLEPKPNLNFPTTLNGNLGYRHQELDFNRSNCFNRANDSCVLEQEDNNCTQYGPIGTRKSPSSTPSWEWEPLNTGLNQHLSKPLAFNGTNYFNPQQNFGIQQSKLMNLMSYNDKIQQQQQQQQQQMQQQQIQQQQHQQSMDERYQYIMKMKERKQTEWLNTVGNSSAEASTSSLWSGSTNWASPSPPLSVPPGFEQQFHQQQQGIQNSQPIQNINGNNNGNSNNQQSSIPAYDLFKSLSVIWEPNRNDGNERETRNQ</sequence>
<feature type="compositionally biased region" description="Polar residues" evidence="8">
    <location>
        <begin position="1167"/>
        <end position="1185"/>
    </location>
</feature>
<dbReference type="Proteomes" id="UP001153620">
    <property type="component" value="Chromosome 2"/>
</dbReference>
<dbReference type="Pfam" id="PF12371">
    <property type="entry name" value="TMEM131_like_N"/>
    <property type="match status" value="1"/>
</dbReference>
<accession>A0A9N9RVN7</accession>
<dbReference type="Pfam" id="PF24495">
    <property type="entry name" value="Ig_TMEM131_2"/>
    <property type="match status" value="1"/>
</dbReference>
<evidence type="ECO:0000313" key="13">
    <source>
        <dbReference type="EMBL" id="CAG9803378.1"/>
    </source>
</evidence>
<dbReference type="InterPro" id="IPR039877">
    <property type="entry name" value="TMEM131-like"/>
</dbReference>
<reference evidence="13" key="2">
    <citation type="submission" date="2022-10" db="EMBL/GenBank/DDBJ databases">
        <authorList>
            <consortium name="ENA_rothamsted_submissions"/>
            <consortium name="culmorum"/>
            <person name="King R."/>
        </authorList>
    </citation>
    <scope>NUCLEOTIDE SEQUENCE</scope>
</reference>
<evidence type="ECO:0000259" key="11">
    <source>
        <dbReference type="Pfam" id="PF24495"/>
    </source>
</evidence>
<organism evidence="13 14">
    <name type="scientific">Chironomus riparius</name>
    <dbReference type="NCBI Taxonomy" id="315576"/>
    <lineage>
        <taxon>Eukaryota</taxon>
        <taxon>Metazoa</taxon>
        <taxon>Ecdysozoa</taxon>
        <taxon>Arthropoda</taxon>
        <taxon>Hexapoda</taxon>
        <taxon>Insecta</taxon>
        <taxon>Pterygota</taxon>
        <taxon>Neoptera</taxon>
        <taxon>Endopterygota</taxon>
        <taxon>Diptera</taxon>
        <taxon>Nematocera</taxon>
        <taxon>Chironomoidea</taxon>
        <taxon>Chironomidae</taxon>
        <taxon>Chironominae</taxon>
        <taxon>Chironomus</taxon>
    </lineage>
</organism>
<feature type="coiled-coil region" evidence="7">
    <location>
        <begin position="1589"/>
        <end position="1618"/>
    </location>
</feature>
<feature type="region of interest" description="Disordered" evidence="8">
    <location>
        <begin position="1367"/>
        <end position="1390"/>
    </location>
</feature>
<keyword evidence="14" id="KW-1185">Reference proteome</keyword>
<evidence type="ECO:0000313" key="14">
    <source>
        <dbReference type="Proteomes" id="UP001153620"/>
    </source>
</evidence>
<evidence type="ECO:0000256" key="8">
    <source>
        <dbReference type="SAM" id="MobiDB-lite"/>
    </source>
</evidence>
<evidence type="ECO:0000256" key="6">
    <source>
        <dbReference type="ARBA" id="ARBA00023136"/>
    </source>
</evidence>
<evidence type="ECO:0000256" key="3">
    <source>
        <dbReference type="ARBA" id="ARBA00022692"/>
    </source>
</evidence>
<keyword evidence="3" id="KW-0812">Transmembrane</keyword>
<dbReference type="PANTHER" id="PTHR22050:SF0">
    <property type="entry name" value="TRANSMEMBRANE PROTEIN 131 HOMOLOG"/>
    <property type="match status" value="1"/>
</dbReference>
<dbReference type="OrthoDB" id="168404at2759"/>
<reference evidence="13" key="1">
    <citation type="submission" date="2022-01" db="EMBL/GenBank/DDBJ databases">
        <authorList>
            <person name="King R."/>
        </authorList>
    </citation>
    <scope>NUCLEOTIDE SEQUENCE</scope>
</reference>
<evidence type="ECO:0008006" key="15">
    <source>
        <dbReference type="Google" id="ProtNLM"/>
    </source>
</evidence>
<dbReference type="InterPro" id="IPR022113">
    <property type="entry name" value="TMEM131L_N"/>
</dbReference>